<dbReference type="Gene3D" id="1.10.10.60">
    <property type="entry name" value="Homeodomain-like"/>
    <property type="match status" value="1"/>
</dbReference>
<feature type="domain" description="RNA polymerase sigma-70 region 2" evidence="8">
    <location>
        <begin position="43"/>
        <end position="109"/>
    </location>
</feature>
<dbReference type="PANTHER" id="PTHR43133:SF8">
    <property type="entry name" value="RNA POLYMERASE SIGMA FACTOR HI_1459-RELATED"/>
    <property type="match status" value="1"/>
</dbReference>
<evidence type="ECO:0000259" key="8">
    <source>
        <dbReference type="Pfam" id="PF04542"/>
    </source>
</evidence>
<comment type="similarity">
    <text evidence="1">Belongs to the sigma-70 factor family.</text>
</comment>
<dbReference type="InterPro" id="IPR016032">
    <property type="entry name" value="Sig_transdc_resp-reg_C-effctor"/>
</dbReference>
<keyword evidence="4" id="KW-0731">Sigma factor</keyword>
<protein>
    <recommendedName>
        <fullName evidence="2">RNA polymerase sigma factor SigS</fullName>
    </recommendedName>
</protein>
<dbReference type="InterPro" id="IPR039425">
    <property type="entry name" value="RNA_pol_sigma-70-like"/>
</dbReference>
<evidence type="ECO:0000256" key="6">
    <source>
        <dbReference type="ARBA" id="ARBA00023163"/>
    </source>
</evidence>
<dbReference type="SUPFAM" id="SSF46894">
    <property type="entry name" value="C-terminal effector domain of the bipartite response regulators"/>
    <property type="match status" value="1"/>
</dbReference>
<dbReference type="KEGG" id="osu:NT6N_28350"/>
<evidence type="ECO:0000256" key="5">
    <source>
        <dbReference type="ARBA" id="ARBA00023125"/>
    </source>
</evidence>
<dbReference type="InterPro" id="IPR014284">
    <property type="entry name" value="RNA_pol_sigma-70_dom"/>
</dbReference>
<evidence type="ECO:0000256" key="2">
    <source>
        <dbReference type="ARBA" id="ARBA00021245"/>
    </source>
</evidence>
<dbReference type="EMBL" id="AP026866">
    <property type="protein sequence ID" value="BDS07795.1"/>
    <property type="molecule type" value="Genomic_DNA"/>
</dbReference>
<dbReference type="GO" id="GO:0003677">
    <property type="term" value="F:DNA binding"/>
    <property type="evidence" value="ECO:0007669"/>
    <property type="project" value="UniProtKB-KW"/>
</dbReference>
<keyword evidence="6" id="KW-0804">Transcription</keyword>
<dbReference type="NCBIfam" id="TIGR02937">
    <property type="entry name" value="sigma70-ECF"/>
    <property type="match status" value="1"/>
</dbReference>
<sequence>MPTDPLAKSTRQSVDAMRTRVSLLQRASDGSDQLAWEELLKFYEPFISKVLQSMGFRGADLDDARQQVSLVLWKGLQTYDRDPDRAKFRTWFARLIKNTALNIIRSNQRKPTGPSLNDDREGKKLVLSDDPELDLRVEQEWQEYVVELAMERASAVFSGNAVEVFKMSLDGKSVEDIAEQLNIKVNTVYILKHRVKAVLLKEIQQLKHDLESFAEVTAE</sequence>
<organism evidence="10">
    <name type="scientific">Oceaniferula spumae</name>
    <dbReference type="NCBI Taxonomy" id="2979115"/>
    <lineage>
        <taxon>Bacteria</taxon>
        <taxon>Pseudomonadati</taxon>
        <taxon>Verrucomicrobiota</taxon>
        <taxon>Verrucomicrobiia</taxon>
        <taxon>Verrucomicrobiales</taxon>
        <taxon>Verrucomicrobiaceae</taxon>
        <taxon>Oceaniferula</taxon>
    </lineage>
</organism>
<dbReference type="AlphaFoldDB" id="A0AAT9FP45"/>
<dbReference type="PANTHER" id="PTHR43133">
    <property type="entry name" value="RNA POLYMERASE ECF-TYPE SIGMA FACTO"/>
    <property type="match status" value="1"/>
</dbReference>
<keyword evidence="5" id="KW-0238">DNA-binding</keyword>
<evidence type="ECO:0000313" key="10">
    <source>
        <dbReference type="EMBL" id="BDS07795.1"/>
    </source>
</evidence>
<evidence type="ECO:0000259" key="9">
    <source>
        <dbReference type="Pfam" id="PF08281"/>
    </source>
</evidence>
<dbReference type="SUPFAM" id="SSF88946">
    <property type="entry name" value="Sigma2 domain of RNA polymerase sigma factors"/>
    <property type="match status" value="1"/>
</dbReference>
<proteinExistence type="inferred from homology"/>
<comment type="function">
    <text evidence="7">Sigma factors are initiation factors that promote the attachment of RNA polymerase to specific initiation sites and are then released. Sigma-S contributes to the protection against external stress, thus playing a role in cellular fitness and survival.</text>
</comment>
<gene>
    <name evidence="10" type="ORF">NT6N_28350</name>
</gene>
<dbReference type="InterPro" id="IPR013249">
    <property type="entry name" value="RNA_pol_sigma70_r4_t2"/>
</dbReference>
<evidence type="ECO:0000256" key="4">
    <source>
        <dbReference type="ARBA" id="ARBA00023082"/>
    </source>
</evidence>
<dbReference type="GO" id="GO:0006352">
    <property type="term" value="P:DNA-templated transcription initiation"/>
    <property type="evidence" value="ECO:0007669"/>
    <property type="project" value="InterPro"/>
</dbReference>
<evidence type="ECO:0000256" key="1">
    <source>
        <dbReference type="ARBA" id="ARBA00007788"/>
    </source>
</evidence>
<name>A0AAT9FP45_9BACT</name>
<evidence type="ECO:0000256" key="7">
    <source>
        <dbReference type="ARBA" id="ARBA00024701"/>
    </source>
</evidence>
<accession>A0AAT9FP45</accession>
<feature type="domain" description="RNA polymerase sigma factor 70 region 4 type 2" evidence="9">
    <location>
        <begin position="163"/>
        <end position="197"/>
    </location>
</feature>
<reference evidence="10" key="1">
    <citation type="submission" date="2024-07" db="EMBL/GenBank/DDBJ databases">
        <title>Complete genome sequence of Verrucomicrobiaceae bacterium NT6N.</title>
        <authorList>
            <person name="Huang C."/>
            <person name="Takami H."/>
            <person name="Hamasaki K."/>
        </authorList>
    </citation>
    <scope>NUCLEOTIDE SEQUENCE</scope>
    <source>
        <strain evidence="10">NT6N</strain>
    </source>
</reference>
<dbReference type="Pfam" id="PF04542">
    <property type="entry name" value="Sigma70_r2"/>
    <property type="match status" value="1"/>
</dbReference>
<dbReference type="Gene3D" id="1.10.1740.10">
    <property type="match status" value="1"/>
</dbReference>
<dbReference type="GO" id="GO:0016987">
    <property type="term" value="F:sigma factor activity"/>
    <property type="evidence" value="ECO:0007669"/>
    <property type="project" value="UniProtKB-KW"/>
</dbReference>
<dbReference type="Pfam" id="PF08281">
    <property type="entry name" value="Sigma70_r4_2"/>
    <property type="match status" value="1"/>
</dbReference>
<dbReference type="InterPro" id="IPR013325">
    <property type="entry name" value="RNA_pol_sigma_r2"/>
</dbReference>
<dbReference type="InterPro" id="IPR007627">
    <property type="entry name" value="RNA_pol_sigma70_r2"/>
</dbReference>
<evidence type="ECO:0000256" key="3">
    <source>
        <dbReference type="ARBA" id="ARBA00023015"/>
    </source>
</evidence>
<keyword evidence="3" id="KW-0805">Transcription regulation</keyword>